<dbReference type="Proteomes" id="UP000186601">
    <property type="component" value="Unassembled WGS sequence"/>
</dbReference>
<proteinExistence type="inferred from homology"/>
<dbReference type="NCBIfam" id="TIGR01147">
    <property type="entry name" value="V_ATP_synt_G"/>
    <property type="match status" value="1"/>
</dbReference>
<evidence type="ECO:0000256" key="3">
    <source>
        <dbReference type="ARBA" id="ARBA00022781"/>
    </source>
</evidence>
<reference evidence="7 8" key="1">
    <citation type="submission" date="2018-02" db="EMBL/GenBank/DDBJ databases">
        <title>Genome sequence of the basidiomycete white-rot fungus Phlebia centrifuga.</title>
        <authorList>
            <person name="Granchi Z."/>
            <person name="Peng M."/>
            <person name="de Vries R.P."/>
            <person name="Hilden K."/>
            <person name="Makela M.R."/>
            <person name="Grigoriev I."/>
            <person name="Riley R."/>
        </authorList>
    </citation>
    <scope>NUCLEOTIDE SEQUENCE [LARGE SCALE GENOMIC DNA]</scope>
    <source>
        <strain evidence="7 8">FBCC195</strain>
    </source>
</reference>
<dbReference type="AlphaFoldDB" id="A0A2R6NKB1"/>
<sequence>MASQQSQSIQTLLEAEKEAAKVVQQARQYRVQKLKEARTQATKEIEEYRKFKEEEFKAFEASHVGTTHSAQVAVDKDTEVKRAEISKAYGSHKDTVVKKLLDRVVLVNPELHRNLKKAE</sequence>
<dbReference type="Pfam" id="PF03179">
    <property type="entry name" value="V-ATPase_G"/>
    <property type="match status" value="1"/>
</dbReference>
<dbReference type="FunFam" id="1.20.5.2950:FF:000001">
    <property type="entry name" value="V-type proton ATPase subunit G"/>
    <property type="match status" value="1"/>
</dbReference>
<evidence type="ECO:0000256" key="2">
    <source>
        <dbReference type="ARBA" id="ARBA00022448"/>
    </source>
</evidence>
<keyword evidence="3 5" id="KW-0375">Hydrogen ion transport</keyword>
<evidence type="ECO:0000313" key="7">
    <source>
        <dbReference type="EMBL" id="PSR72824.1"/>
    </source>
</evidence>
<feature type="coiled-coil region" evidence="6">
    <location>
        <begin position="12"/>
        <end position="54"/>
    </location>
</feature>
<keyword evidence="4 5" id="KW-0406">Ion transport</keyword>
<comment type="subunit">
    <text evidence="5">V-ATPase is a heteromultimeric enzyme made up of two complexes: the ATP-hydrolytic V1 complex and the proton translocation V0 complex.</text>
</comment>
<gene>
    <name evidence="7" type="ORF">PHLCEN_2v11321</name>
</gene>
<evidence type="ECO:0000256" key="1">
    <source>
        <dbReference type="ARBA" id="ARBA00010066"/>
    </source>
</evidence>
<dbReference type="GO" id="GO:0016887">
    <property type="term" value="F:ATP hydrolysis activity"/>
    <property type="evidence" value="ECO:0007669"/>
    <property type="project" value="TreeGrafter"/>
</dbReference>
<protein>
    <recommendedName>
        <fullName evidence="5">V-type proton ATPase subunit G</fullName>
    </recommendedName>
</protein>
<dbReference type="GO" id="GO:0000221">
    <property type="term" value="C:vacuolar proton-transporting V-type ATPase, V1 domain"/>
    <property type="evidence" value="ECO:0007669"/>
    <property type="project" value="TreeGrafter"/>
</dbReference>
<accession>A0A2R6NKB1</accession>
<dbReference type="InterPro" id="IPR005124">
    <property type="entry name" value="V-ATPase_G"/>
</dbReference>
<comment type="caution">
    <text evidence="7">The sequence shown here is derived from an EMBL/GenBank/DDBJ whole genome shotgun (WGS) entry which is preliminary data.</text>
</comment>
<evidence type="ECO:0000256" key="6">
    <source>
        <dbReference type="SAM" id="Coils"/>
    </source>
</evidence>
<dbReference type="EMBL" id="MLYV02001134">
    <property type="protein sequence ID" value="PSR72824.1"/>
    <property type="molecule type" value="Genomic_DNA"/>
</dbReference>
<dbReference type="Gene3D" id="1.20.5.2950">
    <property type="match status" value="1"/>
</dbReference>
<dbReference type="PANTHER" id="PTHR12713">
    <property type="entry name" value="VACUOLAR ATP SYNTHASE SUBUNIT G"/>
    <property type="match status" value="1"/>
</dbReference>
<evidence type="ECO:0000256" key="5">
    <source>
        <dbReference type="RuleBase" id="RU364019"/>
    </source>
</evidence>
<organism evidence="7 8">
    <name type="scientific">Hermanssonia centrifuga</name>
    <dbReference type="NCBI Taxonomy" id="98765"/>
    <lineage>
        <taxon>Eukaryota</taxon>
        <taxon>Fungi</taxon>
        <taxon>Dikarya</taxon>
        <taxon>Basidiomycota</taxon>
        <taxon>Agaricomycotina</taxon>
        <taxon>Agaricomycetes</taxon>
        <taxon>Polyporales</taxon>
        <taxon>Meruliaceae</taxon>
        <taxon>Hermanssonia</taxon>
    </lineage>
</organism>
<dbReference type="OrthoDB" id="250802at2759"/>
<keyword evidence="2 5" id="KW-0813">Transport</keyword>
<keyword evidence="8" id="KW-1185">Reference proteome</keyword>
<dbReference type="PANTHER" id="PTHR12713:SF11">
    <property type="entry name" value="V-TYPE PROTON ATPASE SUBUNIT G"/>
    <property type="match status" value="1"/>
</dbReference>
<dbReference type="GO" id="GO:0046961">
    <property type="term" value="F:proton-transporting ATPase activity, rotational mechanism"/>
    <property type="evidence" value="ECO:0007669"/>
    <property type="project" value="InterPro"/>
</dbReference>
<evidence type="ECO:0000256" key="4">
    <source>
        <dbReference type="ARBA" id="ARBA00023065"/>
    </source>
</evidence>
<comment type="similarity">
    <text evidence="1 5">Belongs to the V-ATPase G subunit family.</text>
</comment>
<name>A0A2R6NKB1_9APHY</name>
<dbReference type="STRING" id="98765.A0A2R6NKB1"/>
<comment type="function">
    <text evidence="5">Subunit of the V1 complex of vacuolar(H+)-ATPase (V-ATPase), a multisubunit enzyme composed of a peripheral complex (V1) that hydrolyzes ATP and a membrane integral complex (V0) that translocates protons. V-ATPase is responsible for acidifying and maintaining the pH of intracellular compartments and in some cell types, is targeted to the plasma membrane, where it is responsible for acidifying the extracellular environment.</text>
</comment>
<keyword evidence="6" id="KW-0175">Coiled coil</keyword>
<evidence type="ECO:0000313" key="8">
    <source>
        <dbReference type="Proteomes" id="UP000186601"/>
    </source>
</evidence>